<dbReference type="Proteomes" id="UP001141253">
    <property type="component" value="Chromosome 6"/>
</dbReference>
<name>A0ABQ9BEB8_9ROSI</name>
<dbReference type="EMBL" id="JAPFFI010000009">
    <property type="protein sequence ID" value="KAJ6381835.1"/>
    <property type="molecule type" value="Genomic_DNA"/>
</dbReference>
<organism evidence="3 4">
    <name type="scientific">Salix suchowensis</name>
    <dbReference type="NCBI Taxonomy" id="1278906"/>
    <lineage>
        <taxon>Eukaryota</taxon>
        <taxon>Viridiplantae</taxon>
        <taxon>Streptophyta</taxon>
        <taxon>Embryophyta</taxon>
        <taxon>Tracheophyta</taxon>
        <taxon>Spermatophyta</taxon>
        <taxon>Magnoliopsida</taxon>
        <taxon>eudicotyledons</taxon>
        <taxon>Gunneridae</taxon>
        <taxon>Pentapetalae</taxon>
        <taxon>rosids</taxon>
        <taxon>fabids</taxon>
        <taxon>Malpighiales</taxon>
        <taxon>Salicaceae</taxon>
        <taxon>Saliceae</taxon>
        <taxon>Salix</taxon>
    </lineage>
</organism>
<evidence type="ECO:0000256" key="2">
    <source>
        <dbReference type="SAM" id="MobiDB-lite"/>
    </source>
</evidence>
<gene>
    <name evidence="3" type="ORF">OIU77_030489</name>
</gene>
<dbReference type="PANTHER" id="PTHR23315:SF129">
    <property type="entry name" value="ARM REPEAT SUPERFAMILY PROTEIN"/>
    <property type="match status" value="1"/>
</dbReference>
<evidence type="ECO:0000313" key="3">
    <source>
        <dbReference type="EMBL" id="KAJ6381835.1"/>
    </source>
</evidence>
<keyword evidence="1" id="KW-0833">Ubl conjugation pathway</keyword>
<reference evidence="3" key="1">
    <citation type="submission" date="2022-10" db="EMBL/GenBank/DDBJ databases">
        <authorList>
            <person name="Hyden B.L."/>
            <person name="Feng K."/>
            <person name="Yates T."/>
            <person name="Jawdy S."/>
            <person name="Smart L.B."/>
            <person name="Muchero W."/>
        </authorList>
    </citation>
    <scope>NUCLEOTIDE SEQUENCE</scope>
    <source>
        <tissue evidence="3">Shoot tip</tissue>
    </source>
</reference>
<evidence type="ECO:0000313" key="4">
    <source>
        <dbReference type="Proteomes" id="UP001141253"/>
    </source>
</evidence>
<keyword evidence="4" id="KW-1185">Reference proteome</keyword>
<evidence type="ECO:0000256" key="1">
    <source>
        <dbReference type="ARBA" id="ARBA00022786"/>
    </source>
</evidence>
<protein>
    <submittedName>
        <fullName evidence="3">Uncharacterized protein</fullName>
    </submittedName>
</protein>
<comment type="caution">
    <text evidence="3">The sequence shown here is derived from an EMBL/GenBank/DDBJ whole genome shotgun (WGS) entry which is preliminary data.</text>
</comment>
<dbReference type="PANTHER" id="PTHR23315">
    <property type="entry name" value="U BOX DOMAIN-CONTAINING"/>
    <property type="match status" value="1"/>
</dbReference>
<sequence>MGRRKEERVKQKAACVLLNLALIEENKSSIRACGAIPPWLSHWWGWMMARAGMMAEKARAGMMAEKAMVVLSSLAANEEGREAIVEEGGIAALVKAIEDGSAKGKKGVEFDSSSDPCSFGIYS</sequence>
<accession>A0ABQ9BEB8</accession>
<dbReference type="Gene3D" id="1.25.10.10">
    <property type="entry name" value="Leucine-rich Repeat Variant"/>
    <property type="match status" value="1"/>
</dbReference>
<proteinExistence type="predicted"/>
<dbReference type="SUPFAM" id="SSF48371">
    <property type="entry name" value="ARM repeat"/>
    <property type="match status" value="1"/>
</dbReference>
<dbReference type="InterPro" id="IPR016024">
    <property type="entry name" value="ARM-type_fold"/>
</dbReference>
<feature type="region of interest" description="Disordered" evidence="2">
    <location>
        <begin position="104"/>
        <end position="123"/>
    </location>
</feature>
<dbReference type="InterPro" id="IPR011989">
    <property type="entry name" value="ARM-like"/>
</dbReference>
<reference evidence="3" key="2">
    <citation type="journal article" date="2023" name="Int. J. Mol. Sci.">
        <title>De Novo Assembly and Annotation of 11 Diverse Shrub Willow (Salix) Genomes Reveals Novel Gene Organization in Sex-Linked Regions.</title>
        <authorList>
            <person name="Hyden B."/>
            <person name="Feng K."/>
            <person name="Yates T.B."/>
            <person name="Jawdy S."/>
            <person name="Cereghino C."/>
            <person name="Smart L.B."/>
            <person name="Muchero W."/>
        </authorList>
    </citation>
    <scope>NUCLEOTIDE SEQUENCE</scope>
    <source>
        <tissue evidence="3">Shoot tip</tissue>
    </source>
</reference>